<feature type="transmembrane region" description="Helical" evidence="1">
    <location>
        <begin position="16"/>
        <end position="35"/>
    </location>
</feature>
<evidence type="ECO:0000256" key="1">
    <source>
        <dbReference type="SAM" id="Phobius"/>
    </source>
</evidence>
<dbReference type="AlphaFoldDB" id="A0AAD8DMA0"/>
<dbReference type="Proteomes" id="UP001231518">
    <property type="component" value="Chromosome 25"/>
</dbReference>
<protein>
    <recommendedName>
        <fullName evidence="4">Glycosyltransferase family 92 protein</fullName>
    </recommendedName>
</protein>
<keyword evidence="1" id="KW-1133">Transmembrane helix</keyword>
<evidence type="ECO:0008006" key="4">
    <source>
        <dbReference type="Google" id="ProtNLM"/>
    </source>
</evidence>
<gene>
    <name evidence="2" type="ORF">PYW07_010455</name>
</gene>
<organism evidence="2 3">
    <name type="scientific">Mythimna separata</name>
    <name type="common">Oriental armyworm</name>
    <name type="synonym">Pseudaletia separata</name>
    <dbReference type="NCBI Taxonomy" id="271217"/>
    <lineage>
        <taxon>Eukaryota</taxon>
        <taxon>Metazoa</taxon>
        <taxon>Ecdysozoa</taxon>
        <taxon>Arthropoda</taxon>
        <taxon>Hexapoda</taxon>
        <taxon>Insecta</taxon>
        <taxon>Pterygota</taxon>
        <taxon>Neoptera</taxon>
        <taxon>Endopterygota</taxon>
        <taxon>Lepidoptera</taxon>
        <taxon>Glossata</taxon>
        <taxon>Ditrysia</taxon>
        <taxon>Noctuoidea</taxon>
        <taxon>Noctuidae</taxon>
        <taxon>Noctuinae</taxon>
        <taxon>Hadenini</taxon>
        <taxon>Mythimna</taxon>
    </lineage>
</organism>
<keyword evidence="1" id="KW-0812">Transmembrane</keyword>
<sequence>MKTSRNSSGTTTMRKYYQLILVIVCFISIVTLLIYRHEYYRLRYVLEVLNFFGKPGLSEIEFCGPGFNATMLSEILRNSSMEIRETPPLFQQIDENFYSYSSFLRSYQKYDKLTPMHAHNIDTIVIGKAHVPPNFRCNIWLENTVKPKAGRFNYKIVSEPINDFRLYIFQCSLNKNLGKPKGVSFYVNDYNINPIHAPINRVIEVNTKRKPRESRSNIKFVNNIEPAICVIPNQVPLVSRDAFIEFLVFHHMMGVNFFTIYDSMISEDIIRRLNLLPPDITQWNIQFFPLNYPFVFAKSYTIVREAIELDCLFRHFRFDKEEAEKVSHAMVLAWDEFLVPRIHNNIKEIFSDFDPTRKFKTLQAKSLLFCLNQADDENTENGYPDIMKKTHYYNNIMSPDLKSVSVRNLDAMQTFEDIFSVNSSVKVLPVEILAAQKYTECRDPKTVNPSGVGYNETQMQVFQHKFEGSMMKFGQSLVSNKIYRLYRSGKIWEKSSDEFVRDML</sequence>
<proteinExistence type="predicted"/>
<keyword evidence="1" id="KW-0472">Membrane</keyword>
<comment type="caution">
    <text evidence="2">The sequence shown here is derived from an EMBL/GenBank/DDBJ whole genome shotgun (WGS) entry which is preliminary data.</text>
</comment>
<reference evidence="2" key="1">
    <citation type="submission" date="2023-03" db="EMBL/GenBank/DDBJ databases">
        <title>Chromosome-level genomes of two armyworms, Mythimna separata and Mythimna loreyi, provide insights into the biosynthesis and reception of sex pheromones.</title>
        <authorList>
            <person name="Zhao H."/>
        </authorList>
    </citation>
    <scope>NUCLEOTIDE SEQUENCE</scope>
    <source>
        <strain evidence="2">BeijingLab</strain>
        <tissue evidence="2">Pupa</tissue>
    </source>
</reference>
<dbReference type="EMBL" id="JARGEI010000026">
    <property type="protein sequence ID" value="KAJ8708330.1"/>
    <property type="molecule type" value="Genomic_DNA"/>
</dbReference>
<accession>A0AAD8DMA0</accession>
<evidence type="ECO:0000313" key="2">
    <source>
        <dbReference type="EMBL" id="KAJ8708330.1"/>
    </source>
</evidence>
<evidence type="ECO:0000313" key="3">
    <source>
        <dbReference type="Proteomes" id="UP001231518"/>
    </source>
</evidence>
<keyword evidence="3" id="KW-1185">Reference proteome</keyword>
<name>A0AAD8DMA0_MYTSE</name>